<reference evidence="2" key="1">
    <citation type="journal article" date="2014" name="Front. Microbiol.">
        <title>High frequency of phylogenetically diverse reductive dehalogenase-homologous genes in deep subseafloor sedimentary metagenomes.</title>
        <authorList>
            <person name="Kawai M."/>
            <person name="Futagami T."/>
            <person name="Toyoda A."/>
            <person name="Takaki Y."/>
            <person name="Nishi S."/>
            <person name="Hori S."/>
            <person name="Arai W."/>
            <person name="Tsubouchi T."/>
            <person name="Morono Y."/>
            <person name="Uchiyama I."/>
            <person name="Ito T."/>
            <person name="Fujiyama A."/>
            <person name="Inagaki F."/>
            <person name="Takami H."/>
        </authorList>
    </citation>
    <scope>NUCLEOTIDE SEQUENCE</scope>
    <source>
        <strain evidence="2">Expedition CK06-06</strain>
    </source>
</reference>
<feature type="transmembrane region" description="Helical" evidence="1">
    <location>
        <begin position="36"/>
        <end position="56"/>
    </location>
</feature>
<feature type="non-terminal residue" evidence="2">
    <location>
        <position position="277"/>
    </location>
</feature>
<evidence type="ECO:0000256" key="1">
    <source>
        <dbReference type="SAM" id="Phobius"/>
    </source>
</evidence>
<accession>X0UR16</accession>
<keyword evidence="1" id="KW-0812">Transmembrane</keyword>
<dbReference type="EMBL" id="BARS01018118">
    <property type="protein sequence ID" value="GAF90925.1"/>
    <property type="molecule type" value="Genomic_DNA"/>
</dbReference>
<feature type="transmembrane region" description="Helical" evidence="1">
    <location>
        <begin position="68"/>
        <end position="86"/>
    </location>
</feature>
<feature type="non-terminal residue" evidence="2">
    <location>
        <position position="1"/>
    </location>
</feature>
<organism evidence="2">
    <name type="scientific">marine sediment metagenome</name>
    <dbReference type="NCBI Taxonomy" id="412755"/>
    <lineage>
        <taxon>unclassified sequences</taxon>
        <taxon>metagenomes</taxon>
        <taxon>ecological metagenomes</taxon>
    </lineage>
</organism>
<gene>
    <name evidence="2" type="ORF">S01H1_29532</name>
</gene>
<protein>
    <submittedName>
        <fullName evidence="2">Uncharacterized protein</fullName>
    </submittedName>
</protein>
<evidence type="ECO:0000313" key="2">
    <source>
        <dbReference type="EMBL" id="GAF90925.1"/>
    </source>
</evidence>
<proteinExistence type="predicted"/>
<comment type="caution">
    <text evidence="2">The sequence shown here is derived from an EMBL/GenBank/DDBJ whole genome shotgun (WGS) entry which is preliminary data.</text>
</comment>
<keyword evidence="1" id="KW-0472">Membrane</keyword>
<feature type="transmembrane region" description="Helical" evidence="1">
    <location>
        <begin position="143"/>
        <end position="164"/>
    </location>
</feature>
<name>X0UR16_9ZZZZ</name>
<sequence>FGVTRHVYSVVRDLEERLQSMAFWQRFVRVSALGGALFPLFMLQHLFYMIPALLWFRARGIRDRLAGVVKYLFCIGVGSWIGLVFLDLIGGAQFFMLEFSFKMLLVICAVYWSQIDILSSLRGVSLARLTPVWSVFTMRAGKAGWPGALIAVVLLGIPFAHMLVPSRTNFLYTRFQMNRHAHRLATPDQTSSLDDETFSLQSNTLSRDLFLAFEFIRDNTAKDRIVVAPDVVLPWNEWGASGRSGWVSALCERAVYVEAVYGLRCDLPDPSQDVIER</sequence>
<keyword evidence="1" id="KW-1133">Transmembrane helix</keyword>
<dbReference type="AlphaFoldDB" id="X0UR16"/>